<geneLocation type="plasmid" evidence="2">
    <name>papv6</name>
</geneLocation>
<evidence type="ECO:0000313" key="1">
    <source>
        <dbReference type="EMBL" id="AOV18778.1"/>
    </source>
</evidence>
<protein>
    <submittedName>
        <fullName evidence="1">Uncharacterized protein</fullName>
    </submittedName>
</protein>
<gene>
    <name evidence="1" type="ORF">BJI67_16190</name>
</gene>
<keyword evidence="2" id="KW-1185">Reference proteome</keyword>
<organism evidence="1 2">
    <name type="scientific">Acidihalobacter aeolianus</name>
    <dbReference type="NCBI Taxonomy" id="2792603"/>
    <lineage>
        <taxon>Bacteria</taxon>
        <taxon>Pseudomonadati</taxon>
        <taxon>Pseudomonadota</taxon>
        <taxon>Gammaproteobacteria</taxon>
        <taxon>Chromatiales</taxon>
        <taxon>Ectothiorhodospiraceae</taxon>
        <taxon>Acidihalobacter</taxon>
    </lineage>
</organism>
<dbReference type="AlphaFoldDB" id="A0A1D8KCU4"/>
<evidence type="ECO:0000313" key="2">
    <source>
        <dbReference type="Proteomes" id="UP000095342"/>
    </source>
</evidence>
<accession>A0A1D8KCU4</accession>
<dbReference type="Proteomes" id="UP000095342">
    <property type="component" value="Plasmid pAPV6"/>
</dbReference>
<dbReference type="KEGG" id="aaeo:BJI67_16190"/>
<keyword evidence="1" id="KW-0614">Plasmid</keyword>
<proteinExistence type="predicted"/>
<dbReference type="EMBL" id="CP017449">
    <property type="protein sequence ID" value="AOV18778.1"/>
    <property type="molecule type" value="Genomic_DNA"/>
</dbReference>
<sequence>MNHTLFLDNRLPGQDEQEEVYGISTRELRAIMRDSERLETVEAAKSYLDQIRGASTPPPDLLQ</sequence>
<name>A0A1D8KCU4_9GAMM</name>
<reference evidence="1 2" key="1">
    <citation type="submission" date="2016-09" db="EMBL/GenBank/DDBJ databases">
        <title>Acidihalobacter prosperus V6 (DSM14174).</title>
        <authorList>
            <person name="Khaleque H.N."/>
            <person name="Ramsay J.P."/>
            <person name="Murphy R.J.T."/>
            <person name="Kaksonen A.H."/>
            <person name="Boxall N.J."/>
            <person name="Watkin E.L.J."/>
        </authorList>
    </citation>
    <scope>NUCLEOTIDE SEQUENCE [LARGE SCALE GENOMIC DNA]</scope>
    <source>
        <strain evidence="1 2">V6</strain>
        <plasmid evidence="2">papv6</plasmid>
    </source>
</reference>